<dbReference type="AlphaFoldDB" id="A0A0F9NMJ8"/>
<gene>
    <name evidence="1" type="ORF">LCGC14_0949270</name>
</gene>
<name>A0A0F9NMJ8_9ZZZZ</name>
<protein>
    <submittedName>
        <fullName evidence="1">Uncharacterized protein</fullName>
    </submittedName>
</protein>
<sequence>FRIMAKVTAAQYVEKWGRRLQGATTDIRNGVGRVTEAPGIKAARKADKMLAGITEAITSGKWANAVANVTLEEWKNATIDKGIGRISAGVEAALPKQLQMAEKLLAAVDSVNASIDVMPDNTLEERIQRSVQFQRKMAEMKIK</sequence>
<accession>A0A0F9NMJ8</accession>
<reference evidence="1" key="1">
    <citation type="journal article" date="2015" name="Nature">
        <title>Complex archaea that bridge the gap between prokaryotes and eukaryotes.</title>
        <authorList>
            <person name="Spang A."/>
            <person name="Saw J.H."/>
            <person name="Jorgensen S.L."/>
            <person name="Zaremba-Niedzwiedzka K."/>
            <person name="Martijn J."/>
            <person name="Lind A.E."/>
            <person name="van Eijk R."/>
            <person name="Schleper C."/>
            <person name="Guy L."/>
            <person name="Ettema T.J."/>
        </authorList>
    </citation>
    <scope>NUCLEOTIDE SEQUENCE</scope>
</reference>
<dbReference type="EMBL" id="LAZR01003367">
    <property type="protein sequence ID" value="KKN19099.1"/>
    <property type="molecule type" value="Genomic_DNA"/>
</dbReference>
<comment type="caution">
    <text evidence="1">The sequence shown here is derived from an EMBL/GenBank/DDBJ whole genome shotgun (WGS) entry which is preliminary data.</text>
</comment>
<organism evidence="1">
    <name type="scientific">marine sediment metagenome</name>
    <dbReference type="NCBI Taxonomy" id="412755"/>
    <lineage>
        <taxon>unclassified sequences</taxon>
        <taxon>metagenomes</taxon>
        <taxon>ecological metagenomes</taxon>
    </lineage>
</organism>
<feature type="non-terminal residue" evidence="1">
    <location>
        <position position="1"/>
    </location>
</feature>
<evidence type="ECO:0000313" key="1">
    <source>
        <dbReference type="EMBL" id="KKN19099.1"/>
    </source>
</evidence>
<proteinExistence type="predicted"/>